<evidence type="ECO:0000313" key="1">
    <source>
        <dbReference type="EMBL" id="RFA27620.1"/>
    </source>
</evidence>
<organism evidence="1 2">
    <name type="scientific">Subtercola boreus</name>
    <dbReference type="NCBI Taxonomy" id="120213"/>
    <lineage>
        <taxon>Bacteria</taxon>
        <taxon>Bacillati</taxon>
        <taxon>Actinomycetota</taxon>
        <taxon>Actinomycetes</taxon>
        <taxon>Micrococcales</taxon>
        <taxon>Microbacteriaceae</taxon>
        <taxon>Subtercola</taxon>
    </lineage>
</organism>
<dbReference type="AlphaFoldDB" id="A0A3E0WD18"/>
<dbReference type="Proteomes" id="UP000257080">
    <property type="component" value="Unassembled WGS sequence"/>
</dbReference>
<sequence>MASSDDASIVPLRSFSPVDSARVRAFRRLARENVLPPVLLWWVSGLLSYVILDGHDRLIAALKEGTPPSFCLLSRRDTDQEEKQCLRSVAEYENLMRYLTPEASKRGKAVASAGRSLAERLTSRSQHATWCWPSTGGPVQWAREASLIDEQWVAALC</sequence>
<dbReference type="EMBL" id="NBXE01000019">
    <property type="protein sequence ID" value="RFA27620.1"/>
    <property type="molecule type" value="Genomic_DNA"/>
</dbReference>
<name>A0A3E0WD18_9MICO</name>
<evidence type="ECO:0000313" key="2">
    <source>
        <dbReference type="Proteomes" id="UP000257080"/>
    </source>
</evidence>
<evidence type="ECO:0008006" key="3">
    <source>
        <dbReference type="Google" id="ProtNLM"/>
    </source>
</evidence>
<protein>
    <recommendedName>
        <fullName evidence="3">ParB/Sulfiredoxin domain-containing protein</fullName>
    </recommendedName>
</protein>
<gene>
    <name evidence="1" type="ORF">B7R25_07815</name>
</gene>
<proteinExistence type="predicted"/>
<reference evidence="1 2" key="1">
    <citation type="submission" date="2017-04" db="EMBL/GenBank/DDBJ databases">
        <title>Comparative genome analysis of Subtercola boreus.</title>
        <authorList>
            <person name="Cho Y.-J."/>
            <person name="Cho A."/>
            <person name="Kim O.-S."/>
            <person name="Lee J.-I."/>
        </authorList>
    </citation>
    <scope>NUCLEOTIDE SEQUENCE [LARGE SCALE GENOMIC DNA]</scope>
    <source>
        <strain evidence="1 2">P28004</strain>
    </source>
</reference>
<comment type="caution">
    <text evidence="1">The sequence shown here is derived from an EMBL/GenBank/DDBJ whole genome shotgun (WGS) entry which is preliminary data.</text>
</comment>
<accession>A0A3E0WD18</accession>